<dbReference type="Proteomes" id="UP001430919">
    <property type="component" value="Unassembled WGS sequence"/>
</dbReference>
<evidence type="ECO:0000313" key="2">
    <source>
        <dbReference type="Proteomes" id="UP001430919"/>
    </source>
</evidence>
<evidence type="ECO:0000313" key="1">
    <source>
        <dbReference type="EMBL" id="MCC9073337.1"/>
    </source>
</evidence>
<keyword evidence="2" id="KW-1185">Reference proteome</keyword>
<comment type="caution">
    <text evidence="1">The sequence shown here is derived from an EMBL/GenBank/DDBJ whole genome shotgun (WGS) entry which is preliminary data.</text>
</comment>
<dbReference type="RefSeq" id="WP_229990272.1">
    <property type="nucleotide sequence ID" value="NZ_JAJJMO010000001.1"/>
</dbReference>
<proteinExistence type="predicted"/>
<reference evidence="1" key="1">
    <citation type="submission" date="2021-11" db="EMBL/GenBank/DDBJ databases">
        <title>Description of novel Flavobacterium species.</title>
        <authorList>
            <person name="Saticioglu I.B."/>
            <person name="Ay H."/>
            <person name="Altun S."/>
            <person name="Duman M."/>
        </authorList>
    </citation>
    <scope>NUCLEOTIDE SEQUENCE</scope>
    <source>
        <strain evidence="1">F-65</strain>
    </source>
</reference>
<dbReference type="PROSITE" id="PS51257">
    <property type="entry name" value="PROKAR_LIPOPROTEIN"/>
    <property type="match status" value="1"/>
</dbReference>
<organism evidence="1 2">
    <name type="scientific">Flavobacterium pisciphilum</name>
    <dbReference type="NCBI Taxonomy" id="2893755"/>
    <lineage>
        <taxon>Bacteria</taxon>
        <taxon>Pseudomonadati</taxon>
        <taxon>Bacteroidota</taxon>
        <taxon>Flavobacteriia</taxon>
        <taxon>Flavobacteriales</taxon>
        <taxon>Flavobacteriaceae</taxon>
        <taxon>Flavobacterium</taxon>
    </lineage>
</organism>
<accession>A0ABS8MZ07</accession>
<name>A0ABS8MZ07_9FLAO</name>
<gene>
    <name evidence="1" type="ORF">LNQ49_17300</name>
</gene>
<sequence>MKKYFFFFLLTILFTSCQVTETIHLNADGSGNIEITKLRDEQSYMLLMRDKYSKDEQFQDTTYVFQDYITKYNETFLKYTQSEQQLFQKYAKAKVHVKKSSFDKEFKTTIIFPFAKIEEAPNLYNTEDYASDIENNYALTAEKHFFDVQYSFDGTTFKRTLNVINEAEIQRNKNQIEKFKSKTNSLDLTQTYTLKYNFPRKIKSVSNSNAILSSDKKALTLTFQLLDCLQDPMSTNLEVILE</sequence>
<protein>
    <recommendedName>
        <fullName evidence="3">Lipoprotein</fullName>
    </recommendedName>
</protein>
<dbReference type="EMBL" id="JAJJMO010000001">
    <property type="protein sequence ID" value="MCC9073337.1"/>
    <property type="molecule type" value="Genomic_DNA"/>
</dbReference>
<evidence type="ECO:0008006" key="3">
    <source>
        <dbReference type="Google" id="ProtNLM"/>
    </source>
</evidence>